<reference evidence="11 12" key="1">
    <citation type="journal article" date="2021" name="bioRxiv">
        <title>Unique metabolic strategies in Hadean analogues reveal hints for primordial physiology.</title>
        <authorList>
            <person name="Nobu M.K."/>
            <person name="Nakai R."/>
            <person name="Tamazawa S."/>
            <person name="Mori H."/>
            <person name="Toyoda A."/>
            <person name="Ijiri A."/>
            <person name="Suzuki S."/>
            <person name="Kurokawa K."/>
            <person name="Kamagata Y."/>
            <person name="Tamaki H."/>
        </authorList>
    </citation>
    <scope>NUCLEOTIDE SEQUENCE [LARGE SCALE GENOMIC DNA]</scope>
    <source>
        <strain evidence="11">BS525</strain>
    </source>
</reference>
<dbReference type="EMBL" id="QLTW01000007">
    <property type="protein sequence ID" value="MBT9144422.1"/>
    <property type="molecule type" value="Genomic_DNA"/>
</dbReference>
<evidence type="ECO:0000256" key="5">
    <source>
        <dbReference type="ARBA" id="ARBA00022857"/>
    </source>
</evidence>
<dbReference type="Pfam" id="PF00186">
    <property type="entry name" value="DHFR_1"/>
    <property type="match status" value="1"/>
</dbReference>
<dbReference type="SUPFAM" id="SSF53597">
    <property type="entry name" value="Dihydrofolate reductase-like"/>
    <property type="match status" value="1"/>
</dbReference>
<dbReference type="GO" id="GO:0006730">
    <property type="term" value="P:one-carbon metabolic process"/>
    <property type="evidence" value="ECO:0007669"/>
    <property type="project" value="UniProtKB-KW"/>
</dbReference>
<dbReference type="InterPro" id="IPR001796">
    <property type="entry name" value="DHFR_dom"/>
</dbReference>
<dbReference type="PROSITE" id="PS51330">
    <property type="entry name" value="DHFR_2"/>
    <property type="match status" value="1"/>
</dbReference>
<dbReference type="PRINTS" id="PR00070">
    <property type="entry name" value="DHFR"/>
</dbReference>
<accession>A0A9E2BF85</accession>
<dbReference type="InterPro" id="IPR017925">
    <property type="entry name" value="DHFR_CS"/>
</dbReference>
<dbReference type="Gene3D" id="3.40.430.10">
    <property type="entry name" value="Dihydrofolate Reductase, subunit A"/>
    <property type="match status" value="1"/>
</dbReference>
<dbReference type="GO" id="GO:0005829">
    <property type="term" value="C:cytosol"/>
    <property type="evidence" value="ECO:0007669"/>
    <property type="project" value="TreeGrafter"/>
</dbReference>
<comment type="function">
    <text evidence="7 8">Key enzyme in folate metabolism. Catalyzes an essential reaction for de novo glycine and purine synthesis, and for DNA precursor synthesis.</text>
</comment>
<dbReference type="InterPro" id="IPR012259">
    <property type="entry name" value="DHFR"/>
</dbReference>
<evidence type="ECO:0000256" key="6">
    <source>
        <dbReference type="ARBA" id="ARBA00023002"/>
    </source>
</evidence>
<gene>
    <name evidence="11" type="primary">dfrA</name>
    <name evidence="11" type="ORF">DDT42_00263</name>
</gene>
<dbReference type="EC" id="1.5.1.3" evidence="3 8"/>
<dbReference type="GO" id="GO:0004146">
    <property type="term" value="F:dihydrofolate reductase activity"/>
    <property type="evidence" value="ECO:0007669"/>
    <property type="project" value="UniProtKB-EC"/>
</dbReference>
<dbReference type="InterPro" id="IPR024072">
    <property type="entry name" value="DHFR-like_dom_sf"/>
</dbReference>
<name>A0A9E2BF85_PSYF1</name>
<keyword evidence="6 8" id="KW-0560">Oxidoreductase</keyword>
<dbReference type="PIRSF" id="PIRSF000194">
    <property type="entry name" value="DHFR"/>
    <property type="match status" value="1"/>
</dbReference>
<sequence>MIFMIVAMDNERAIGKGGAIPWKLPQDIRWFRDITIGHTVVMGRKTLESIGGALKGRENIVLSRNPVFSVSGCHVMRSVEGVLLCNCGGAEMFIIGGEQVYRQFMPYTDRIYITEIDHRFGGDRFFPSVLTSEWREIWREKGVKEDDNPYDYRHLIYERR</sequence>
<dbReference type="FunFam" id="3.40.430.10:FF:000001">
    <property type="entry name" value="Dihydrofolate reductase"/>
    <property type="match status" value="1"/>
</dbReference>
<evidence type="ECO:0000256" key="7">
    <source>
        <dbReference type="ARBA" id="ARBA00025067"/>
    </source>
</evidence>
<comment type="catalytic activity">
    <reaction evidence="8">
        <text>(6S)-5,6,7,8-tetrahydrofolate + NADP(+) = 7,8-dihydrofolate + NADPH + H(+)</text>
        <dbReference type="Rhea" id="RHEA:15009"/>
        <dbReference type="ChEBI" id="CHEBI:15378"/>
        <dbReference type="ChEBI" id="CHEBI:57451"/>
        <dbReference type="ChEBI" id="CHEBI:57453"/>
        <dbReference type="ChEBI" id="CHEBI:57783"/>
        <dbReference type="ChEBI" id="CHEBI:58349"/>
        <dbReference type="EC" id="1.5.1.3"/>
    </reaction>
</comment>
<evidence type="ECO:0000259" key="10">
    <source>
        <dbReference type="PROSITE" id="PS51330"/>
    </source>
</evidence>
<dbReference type="GO" id="GO:0046654">
    <property type="term" value="P:tetrahydrofolate biosynthetic process"/>
    <property type="evidence" value="ECO:0007669"/>
    <property type="project" value="InterPro"/>
</dbReference>
<dbReference type="GO" id="GO:0070401">
    <property type="term" value="F:NADP+ binding"/>
    <property type="evidence" value="ECO:0007669"/>
    <property type="project" value="UniProtKB-ARBA"/>
</dbReference>
<comment type="similarity">
    <text evidence="2 8 9">Belongs to the dihydrofolate reductase family.</text>
</comment>
<protein>
    <recommendedName>
        <fullName evidence="3 8">Dihydrofolate reductase</fullName>
        <ecNumber evidence="3 8">1.5.1.3</ecNumber>
    </recommendedName>
</protein>
<keyword evidence="5 8" id="KW-0521">NADP</keyword>
<dbReference type="PANTHER" id="PTHR48069:SF3">
    <property type="entry name" value="DIHYDROFOLATE REDUCTASE"/>
    <property type="match status" value="1"/>
</dbReference>
<comment type="caution">
    <text evidence="11">The sequence shown here is derived from an EMBL/GenBank/DDBJ whole genome shotgun (WGS) entry which is preliminary data.</text>
</comment>
<dbReference type="Proteomes" id="UP000811545">
    <property type="component" value="Unassembled WGS sequence"/>
</dbReference>
<evidence type="ECO:0000256" key="1">
    <source>
        <dbReference type="ARBA" id="ARBA00004903"/>
    </source>
</evidence>
<evidence type="ECO:0000256" key="9">
    <source>
        <dbReference type="RuleBase" id="RU004474"/>
    </source>
</evidence>
<proteinExistence type="inferred from homology"/>
<dbReference type="AlphaFoldDB" id="A0A9E2BF85"/>
<dbReference type="CDD" id="cd00209">
    <property type="entry name" value="DHFR"/>
    <property type="match status" value="1"/>
</dbReference>
<evidence type="ECO:0000313" key="11">
    <source>
        <dbReference type="EMBL" id="MBT9144422.1"/>
    </source>
</evidence>
<evidence type="ECO:0000256" key="8">
    <source>
        <dbReference type="PIRNR" id="PIRNR000194"/>
    </source>
</evidence>
<dbReference type="PROSITE" id="PS00075">
    <property type="entry name" value="DHFR_1"/>
    <property type="match status" value="1"/>
</dbReference>
<dbReference type="GO" id="GO:0046655">
    <property type="term" value="P:folic acid metabolic process"/>
    <property type="evidence" value="ECO:0007669"/>
    <property type="project" value="TreeGrafter"/>
</dbReference>
<dbReference type="GO" id="GO:0046452">
    <property type="term" value="P:dihydrofolate metabolic process"/>
    <property type="evidence" value="ECO:0007669"/>
    <property type="project" value="TreeGrafter"/>
</dbReference>
<evidence type="ECO:0000256" key="2">
    <source>
        <dbReference type="ARBA" id="ARBA00009539"/>
    </source>
</evidence>
<dbReference type="PANTHER" id="PTHR48069">
    <property type="entry name" value="DIHYDROFOLATE REDUCTASE"/>
    <property type="match status" value="1"/>
</dbReference>
<evidence type="ECO:0000313" key="12">
    <source>
        <dbReference type="Proteomes" id="UP000811545"/>
    </source>
</evidence>
<organism evidence="11 12">
    <name type="scientific">Psychracetigena formicireducens</name>
    <dbReference type="NCBI Taxonomy" id="2986056"/>
    <lineage>
        <taxon>Bacteria</taxon>
        <taxon>Bacillati</taxon>
        <taxon>Candidatus Lithacetigenota</taxon>
        <taxon>Candidatus Psychracetigena</taxon>
    </lineage>
</organism>
<comment type="pathway">
    <text evidence="1 8">Cofactor biosynthesis; tetrahydrofolate biosynthesis; 5,6,7,8-tetrahydrofolate from 7,8-dihydrofolate: step 1/1.</text>
</comment>
<evidence type="ECO:0000256" key="3">
    <source>
        <dbReference type="ARBA" id="ARBA00012856"/>
    </source>
</evidence>
<keyword evidence="4 8" id="KW-0554">One-carbon metabolism</keyword>
<feature type="domain" description="DHFR" evidence="10">
    <location>
        <begin position="1"/>
        <end position="159"/>
    </location>
</feature>
<evidence type="ECO:0000256" key="4">
    <source>
        <dbReference type="ARBA" id="ARBA00022563"/>
    </source>
</evidence>